<dbReference type="EMBL" id="QZEZ01000006">
    <property type="protein sequence ID" value="RJK94734.1"/>
    <property type="molecule type" value="Genomic_DNA"/>
</dbReference>
<evidence type="ECO:0000313" key="3">
    <source>
        <dbReference type="Proteomes" id="UP000265614"/>
    </source>
</evidence>
<keyword evidence="2" id="KW-0808">Transferase</keyword>
<protein>
    <submittedName>
        <fullName evidence="2">GNAT family N-acetyltransferase</fullName>
    </submittedName>
</protein>
<dbReference type="Pfam" id="PF00583">
    <property type="entry name" value="Acetyltransf_1"/>
    <property type="match status" value="1"/>
</dbReference>
<keyword evidence="3" id="KW-1185">Reference proteome</keyword>
<accession>A0A3A3YTD2</accession>
<reference evidence="2 3" key="1">
    <citation type="submission" date="2018-09" db="EMBL/GenBank/DDBJ databases">
        <title>YIM 75000 draft genome.</title>
        <authorList>
            <person name="Tang S."/>
            <person name="Feng Y."/>
        </authorList>
    </citation>
    <scope>NUCLEOTIDE SEQUENCE [LARGE SCALE GENOMIC DNA]</scope>
    <source>
        <strain evidence="2 3">YIM 75000</strain>
    </source>
</reference>
<dbReference type="Proteomes" id="UP000265614">
    <property type="component" value="Unassembled WGS sequence"/>
</dbReference>
<organism evidence="2 3">
    <name type="scientific">Vallicoccus soli</name>
    <dbReference type="NCBI Taxonomy" id="2339232"/>
    <lineage>
        <taxon>Bacteria</taxon>
        <taxon>Bacillati</taxon>
        <taxon>Actinomycetota</taxon>
        <taxon>Actinomycetes</taxon>
        <taxon>Motilibacterales</taxon>
        <taxon>Vallicoccaceae</taxon>
        <taxon>Vallicoccus</taxon>
    </lineage>
</organism>
<dbReference type="CDD" id="cd04301">
    <property type="entry name" value="NAT_SF"/>
    <property type="match status" value="1"/>
</dbReference>
<comment type="caution">
    <text evidence="2">The sequence shown here is derived from an EMBL/GenBank/DDBJ whole genome shotgun (WGS) entry which is preliminary data.</text>
</comment>
<dbReference type="GO" id="GO:0016747">
    <property type="term" value="F:acyltransferase activity, transferring groups other than amino-acyl groups"/>
    <property type="evidence" value="ECO:0007669"/>
    <property type="project" value="InterPro"/>
</dbReference>
<feature type="domain" description="N-acetyltransferase" evidence="1">
    <location>
        <begin position="6"/>
        <end position="162"/>
    </location>
</feature>
<evidence type="ECO:0000313" key="2">
    <source>
        <dbReference type="EMBL" id="RJK94734.1"/>
    </source>
</evidence>
<dbReference type="InterPro" id="IPR000182">
    <property type="entry name" value="GNAT_dom"/>
</dbReference>
<dbReference type="InterPro" id="IPR050276">
    <property type="entry name" value="MshD_Acetyltransferase"/>
</dbReference>
<gene>
    <name evidence="2" type="ORF">D5H78_12905</name>
</gene>
<dbReference type="SUPFAM" id="SSF55729">
    <property type="entry name" value="Acyl-CoA N-acyltransferases (Nat)"/>
    <property type="match status" value="1"/>
</dbReference>
<name>A0A3A3YTD2_9ACTN</name>
<evidence type="ECO:0000259" key="1">
    <source>
        <dbReference type="PROSITE" id="PS51186"/>
    </source>
</evidence>
<proteinExistence type="predicted"/>
<dbReference type="InterPro" id="IPR016181">
    <property type="entry name" value="Acyl_CoA_acyltransferase"/>
</dbReference>
<dbReference type="PROSITE" id="PS51186">
    <property type="entry name" value="GNAT"/>
    <property type="match status" value="1"/>
</dbReference>
<dbReference type="AlphaFoldDB" id="A0A3A3YTD2"/>
<dbReference type="OrthoDB" id="3381976at2"/>
<dbReference type="PANTHER" id="PTHR43617">
    <property type="entry name" value="L-AMINO ACID N-ACETYLTRANSFERASE"/>
    <property type="match status" value="1"/>
</dbReference>
<sequence length="162" mass="17336">MPPPGVTLRPMTQEEFDAWQAEVARAYADEQVAAGNWPADRALQLAQEGQAGFLPDGLATEGMLLLNGVLADGTVVGRVWVGLRHPRDVPDCAFLYDLEVDAGHRGRGLGRALLEGAERAVRAAGVGALELNVFGDNATAISLYASAGYTVTQQQMRKRLPH</sequence>
<dbReference type="Gene3D" id="3.40.630.30">
    <property type="match status" value="1"/>
</dbReference>